<name>A0A2J6PPQ6_9HELO</name>
<dbReference type="AlphaFoldDB" id="A0A2J6PPQ6"/>
<gene>
    <name evidence="3" type="ORF">NA56DRAFT_692803</name>
</gene>
<keyword evidence="4" id="KW-1185">Reference proteome</keyword>
<evidence type="ECO:0000256" key="2">
    <source>
        <dbReference type="SAM" id="Phobius"/>
    </source>
</evidence>
<reference evidence="3 4" key="1">
    <citation type="submission" date="2016-05" db="EMBL/GenBank/DDBJ databases">
        <title>A degradative enzymes factory behind the ericoid mycorrhizal symbiosis.</title>
        <authorList>
            <consortium name="DOE Joint Genome Institute"/>
            <person name="Martino E."/>
            <person name="Morin E."/>
            <person name="Grelet G."/>
            <person name="Kuo A."/>
            <person name="Kohler A."/>
            <person name="Daghino S."/>
            <person name="Barry K."/>
            <person name="Choi C."/>
            <person name="Cichocki N."/>
            <person name="Clum A."/>
            <person name="Copeland A."/>
            <person name="Hainaut M."/>
            <person name="Haridas S."/>
            <person name="Labutti K."/>
            <person name="Lindquist E."/>
            <person name="Lipzen A."/>
            <person name="Khouja H.-R."/>
            <person name="Murat C."/>
            <person name="Ohm R."/>
            <person name="Olson A."/>
            <person name="Spatafora J."/>
            <person name="Veneault-Fourrey C."/>
            <person name="Henrissat B."/>
            <person name="Grigoriev I."/>
            <person name="Martin F."/>
            <person name="Perotto S."/>
        </authorList>
    </citation>
    <scope>NUCLEOTIDE SEQUENCE [LARGE SCALE GENOMIC DNA]</scope>
    <source>
        <strain evidence="3 4">UAMH 7357</strain>
    </source>
</reference>
<sequence length="468" mass="52245">MDYEELIHAGFTPQLEHNDEAGLSCVHLEITRKGTGTMKQGQTRHISQTEILDWIEESAKLSKKVNVGGGLHLIMGPSSSKDRHKTRSETLSYDDTGDENGNDKLALRAPFTEYNFKKVQEKFCLPPATPWAIRSQHPHFEQHIMEIADATIGFTMRKPSRRNTTMNIALSISHDTATRLTRAVLIGLSERDQESLSLQLEKLSNYSFHPLLLPTLLTCRHEFLLHEQVDVLYFHLLVNESLSRQTLIPSPDFEVPTNTNIGQSAQTKRALSIAQVALPSESEAQALIQGIDSIRKSIAVVDKLYADNSDQPEDSMKTKAATAAKLLGDYLDCCSARAHTALWDFQFLSKRANALMNALYGYAARETAIATKRDGTAMKAIALLTMFFLPATFFAIVFTMPLLDVSAPPGQPVVGSRFWMYWACVVPVTFLVLALYVTYTLVDKRLEAKEQRAAKEDPSSSTKAPQQR</sequence>
<dbReference type="Gene3D" id="1.20.58.340">
    <property type="entry name" value="Magnesium transport protein CorA, transmembrane region"/>
    <property type="match status" value="1"/>
</dbReference>
<feature type="region of interest" description="Disordered" evidence="1">
    <location>
        <begin position="74"/>
        <end position="99"/>
    </location>
</feature>
<keyword evidence="2" id="KW-1133">Transmembrane helix</keyword>
<dbReference type="OrthoDB" id="5392974at2759"/>
<organism evidence="3 4">
    <name type="scientific">Hyaloscypha hepaticicola</name>
    <dbReference type="NCBI Taxonomy" id="2082293"/>
    <lineage>
        <taxon>Eukaryota</taxon>
        <taxon>Fungi</taxon>
        <taxon>Dikarya</taxon>
        <taxon>Ascomycota</taxon>
        <taxon>Pezizomycotina</taxon>
        <taxon>Leotiomycetes</taxon>
        <taxon>Helotiales</taxon>
        <taxon>Hyaloscyphaceae</taxon>
        <taxon>Hyaloscypha</taxon>
    </lineage>
</organism>
<protein>
    <recommendedName>
        <fullName evidence="5">Cora-domain-containing protein</fullName>
    </recommendedName>
</protein>
<evidence type="ECO:0008006" key="5">
    <source>
        <dbReference type="Google" id="ProtNLM"/>
    </source>
</evidence>
<dbReference type="EMBL" id="KZ613508">
    <property type="protein sequence ID" value="PMD16017.1"/>
    <property type="molecule type" value="Genomic_DNA"/>
</dbReference>
<feature type="transmembrane region" description="Helical" evidence="2">
    <location>
        <begin position="419"/>
        <end position="442"/>
    </location>
</feature>
<feature type="transmembrane region" description="Helical" evidence="2">
    <location>
        <begin position="380"/>
        <end position="399"/>
    </location>
</feature>
<evidence type="ECO:0000256" key="1">
    <source>
        <dbReference type="SAM" id="MobiDB-lite"/>
    </source>
</evidence>
<dbReference type="STRING" id="1745343.A0A2J6PPQ6"/>
<accession>A0A2J6PPQ6</accession>
<evidence type="ECO:0000313" key="3">
    <source>
        <dbReference type="EMBL" id="PMD16017.1"/>
    </source>
</evidence>
<dbReference type="Proteomes" id="UP000235672">
    <property type="component" value="Unassembled WGS sequence"/>
</dbReference>
<proteinExistence type="predicted"/>
<evidence type="ECO:0000313" key="4">
    <source>
        <dbReference type="Proteomes" id="UP000235672"/>
    </source>
</evidence>
<keyword evidence="2" id="KW-0472">Membrane</keyword>
<keyword evidence="2" id="KW-0812">Transmembrane</keyword>